<dbReference type="EMBL" id="CAJNYD010004411">
    <property type="protein sequence ID" value="CAF3598259.1"/>
    <property type="molecule type" value="Genomic_DNA"/>
</dbReference>
<feature type="non-terminal residue" evidence="2">
    <location>
        <position position="20"/>
    </location>
</feature>
<evidence type="ECO:0000313" key="1">
    <source>
        <dbReference type="EMBL" id="CAF3598259.1"/>
    </source>
</evidence>
<dbReference type="EMBL" id="CAJOBO010014770">
    <property type="protein sequence ID" value="CAF4619581.1"/>
    <property type="molecule type" value="Genomic_DNA"/>
</dbReference>
<protein>
    <submittedName>
        <fullName evidence="2">Uncharacterized protein</fullName>
    </submittedName>
</protein>
<reference evidence="2" key="1">
    <citation type="submission" date="2021-02" db="EMBL/GenBank/DDBJ databases">
        <authorList>
            <person name="Nowell W R."/>
        </authorList>
    </citation>
    <scope>NUCLEOTIDE SEQUENCE</scope>
</reference>
<sequence length="20" mass="2305">MAPGRALRRPYTARILPYTT</sequence>
<accession>A0A821DDB5</accession>
<dbReference type="Proteomes" id="UP000663833">
    <property type="component" value="Unassembled WGS sequence"/>
</dbReference>
<organism evidence="2 3">
    <name type="scientific">Rotaria socialis</name>
    <dbReference type="NCBI Taxonomy" id="392032"/>
    <lineage>
        <taxon>Eukaryota</taxon>
        <taxon>Metazoa</taxon>
        <taxon>Spiralia</taxon>
        <taxon>Gnathifera</taxon>
        <taxon>Rotifera</taxon>
        <taxon>Eurotatoria</taxon>
        <taxon>Bdelloidea</taxon>
        <taxon>Philodinida</taxon>
        <taxon>Philodinidae</taxon>
        <taxon>Rotaria</taxon>
    </lineage>
</organism>
<name>A0A821DDB5_9BILA</name>
<gene>
    <name evidence="2" type="ORF">HFQ381_LOCUS34316</name>
    <name evidence="1" type="ORF">LUA448_LOCUS30292</name>
</gene>
<dbReference type="Proteomes" id="UP000663851">
    <property type="component" value="Unassembled WGS sequence"/>
</dbReference>
<comment type="caution">
    <text evidence="2">The sequence shown here is derived from an EMBL/GenBank/DDBJ whole genome shotgun (WGS) entry which is preliminary data.</text>
</comment>
<evidence type="ECO:0000313" key="3">
    <source>
        <dbReference type="Proteomes" id="UP000663851"/>
    </source>
</evidence>
<dbReference type="AlphaFoldDB" id="A0A821DDB5"/>
<evidence type="ECO:0000313" key="2">
    <source>
        <dbReference type="EMBL" id="CAF4619581.1"/>
    </source>
</evidence>
<proteinExistence type="predicted"/>